<comment type="caution">
    <text evidence="1">The sequence shown here is derived from an EMBL/GenBank/DDBJ whole genome shotgun (WGS) entry which is preliminary data.</text>
</comment>
<dbReference type="AlphaFoldDB" id="A0AAD8TK54"/>
<organism evidence="1 2">
    <name type="scientific">Lolium multiflorum</name>
    <name type="common">Italian ryegrass</name>
    <name type="synonym">Lolium perenne subsp. multiflorum</name>
    <dbReference type="NCBI Taxonomy" id="4521"/>
    <lineage>
        <taxon>Eukaryota</taxon>
        <taxon>Viridiplantae</taxon>
        <taxon>Streptophyta</taxon>
        <taxon>Embryophyta</taxon>
        <taxon>Tracheophyta</taxon>
        <taxon>Spermatophyta</taxon>
        <taxon>Magnoliopsida</taxon>
        <taxon>Liliopsida</taxon>
        <taxon>Poales</taxon>
        <taxon>Poaceae</taxon>
        <taxon>BOP clade</taxon>
        <taxon>Pooideae</taxon>
        <taxon>Poodae</taxon>
        <taxon>Poeae</taxon>
        <taxon>Poeae Chloroplast Group 2 (Poeae type)</taxon>
        <taxon>Loliodinae</taxon>
        <taxon>Loliinae</taxon>
        <taxon>Lolium</taxon>
    </lineage>
</organism>
<evidence type="ECO:0000313" key="1">
    <source>
        <dbReference type="EMBL" id="KAK1683096.1"/>
    </source>
</evidence>
<dbReference type="EMBL" id="JAUUTY010000002">
    <property type="protein sequence ID" value="KAK1683096.1"/>
    <property type="molecule type" value="Genomic_DNA"/>
</dbReference>
<evidence type="ECO:0008006" key="3">
    <source>
        <dbReference type="Google" id="ProtNLM"/>
    </source>
</evidence>
<dbReference type="PANTHER" id="PTHR47481:SF31">
    <property type="entry name" value="OS01G0873500 PROTEIN"/>
    <property type="match status" value="1"/>
</dbReference>
<dbReference type="PANTHER" id="PTHR47481">
    <property type="match status" value="1"/>
</dbReference>
<gene>
    <name evidence="1" type="ORF">QYE76_043944</name>
</gene>
<protein>
    <recommendedName>
        <fullName evidence="3">Retrotransposon Copia-like N-terminal domain-containing protein</fullName>
    </recommendedName>
</protein>
<dbReference type="Pfam" id="PF14223">
    <property type="entry name" value="Retrotran_gag_2"/>
    <property type="match status" value="1"/>
</dbReference>
<accession>A0AAD8TK54</accession>
<evidence type="ECO:0000313" key="2">
    <source>
        <dbReference type="Proteomes" id="UP001231189"/>
    </source>
</evidence>
<reference evidence="1" key="1">
    <citation type="submission" date="2023-07" db="EMBL/GenBank/DDBJ databases">
        <title>A chromosome-level genome assembly of Lolium multiflorum.</title>
        <authorList>
            <person name="Chen Y."/>
            <person name="Copetti D."/>
            <person name="Kolliker R."/>
            <person name="Studer B."/>
        </authorList>
    </citation>
    <scope>NUCLEOTIDE SEQUENCE</scope>
    <source>
        <strain evidence="1">02402/16</strain>
        <tissue evidence="1">Leaf</tissue>
    </source>
</reference>
<keyword evidence="2" id="KW-1185">Reference proteome</keyword>
<name>A0AAD8TK54_LOLMU</name>
<dbReference type="Proteomes" id="UP001231189">
    <property type="component" value="Unassembled WGS sequence"/>
</dbReference>
<sequence length="284" mass="30573">MAPSGNSLGESLSEKLTGENFMIWKTQVMPAIRGAQLAGNLDGSIKAPEVELITKDDTGKELNIPNPAYARWIAEDQTVLGYLLRNMTREVLVQVAGLESAAEVWASVTEMFSAVSQSRIVHLRTALAKTQKENMSAKAYFGRIKSLADEMANAGERLDDTQQQRSQSATYSPCSFLMKPVWKAGLLAMDPLVVAVISLPILRLVEATETTEAGVAMDSEVAVTMAGVEAMVVVAMAASRTTMEGVVSIPKTTMVEEEPFTLKVDSTSNVKEGVDVVTAVELLT</sequence>
<proteinExistence type="predicted"/>